<protein>
    <submittedName>
        <fullName evidence="1">Kynureninase</fullName>
    </submittedName>
</protein>
<feature type="non-terminal residue" evidence="1">
    <location>
        <position position="56"/>
    </location>
</feature>
<dbReference type="InterPro" id="IPR015422">
    <property type="entry name" value="PyrdxlP-dep_Trfase_small"/>
</dbReference>
<evidence type="ECO:0000313" key="1">
    <source>
        <dbReference type="EMBL" id="TKH15928.1"/>
    </source>
</evidence>
<evidence type="ECO:0000313" key="2">
    <source>
        <dbReference type="Proteomes" id="UP000306037"/>
    </source>
</evidence>
<sequence>MYKEPFQPTYDYALECDKHDELKDFQTEFYKKEGTIYLDGNSLGLLSKRAEKSLLT</sequence>
<gene>
    <name evidence="1" type="ORF">FC694_14000</name>
</gene>
<dbReference type="Proteomes" id="UP000306037">
    <property type="component" value="Unassembled WGS sequence"/>
</dbReference>
<comment type="caution">
    <text evidence="1">The sequence shown here is derived from an EMBL/GenBank/DDBJ whole genome shotgun (WGS) entry which is preliminary data.</text>
</comment>
<dbReference type="EMBL" id="SZOM01000102">
    <property type="protein sequence ID" value="TKH15928.1"/>
    <property type="molecule type" value="Genomic_DNA"/>
</dbReference>
<name>A0A4U2MXQ7_9BACI</name>
<proteinExistence type="predicted"/>
<dbReference type="AlphaFoldDB" id="A0A4U2MXQ7"/>
<organism evidence="1 2">
    <name type="scientific">Bacillus wiedmannii</name>
    <dbReference type="NCBI Taxonomy" id="1890302"/>
    <lineage>
        <taxon>Bacteria</taxon>
        <taxon>Bacillati</taxon>
        <taxon>Bacillota</taxon>
        <taxon>Bacilli</taxon>
        <taxon>Bacillales</taxon>
        <taxon>Bacillaceae</taxon>
        <taxon>Bacillus</taxon>
        <taxon>Bacillus cereus group</taxon>
    </lineage>
</organism>
<accession>A0A4U2MXQ7</accession>
<dbReference type="Gene3D" id="3.90.1150.10">
    <property type="entry name" value="Aspartate Aminotransferase, domain 1"/>
    <property type="match status" value="1"/>
</dbReference>
<reference evidence="1 2" key="1">
    <citation type="journal article" date="2019" name="Environ. Microbiol.">
        <title>An active ?-lactamase is a part of an orchestrated cell wall stress resistance network of Bacillus subtilis and related rhizosphere species.</title>
        <authorList>
            <person name="Bucher T."/>
            <person name="Keren-Paz A."/>
            <person name="Hausser J."/>
            <person name="Olender T."/>
            <person name="Cytryn E."/>
            <person name="Kolodkin-Gal I."/>
        </authorList>
    </citation>
    <scope>NUCLEOTIDE SEQUENCE [LARGE SCALE GENOMIC DNA]</scope>
    <source>
        <strain evidence="1 2">I71</strain>
    </source>
</reference>